<comment type="similarity">
    <text evidence="1">Belongs to the sigma-70 factor family. ECF subfamily.</text>
</comment>
<dbReference type="PANTHER" id="PTHR43133:SF50">
    <property type="entry name" value="ECF RNA POLYMERASE SIGMA FACTOR SIGM"/>
    <property type="match status" value="1"/>
</dbReference>
<dbReference type="Proteomes" id="UP000297318">
    <property type="component" value="Unassembled WGS sequence"/>
</dbReference>
<dbReference type="Gene3D" id="1.10.10.10">
    <property type="entry name" value="Winged helix-like DNA-binding domain superfamily/Winged helix DNA-binding domain"/>
    <property type="match status" value="1"/>
</dbReference>
<keyword evidence="4" id="KW-0238">DNA-binding</keyword>
<organism evidence="7 8">
    <name type="scientific">Serinibacter arcticus</name>
    <dbReference type="NCBI Taxonomy" id="1655435"/>
    <lineage>
        <taxon>Bacteria</taxon>
        <taxon>Bacillati</taxon>
        <taxon>Actinomycetota</taxon>
        <taxon>Actinomycetes</taxon>
        <taxon>Micrococcales</taxon>
        <taxon>Beutenbergiaceae</taxon>
        <taxon>Serinibacter</taxon>
    </lineage>
</organism>
<gene>
    <name evidence="7" type="ORF">SERN_0746</name>
</gene>
<name>A0A4Z1E3H5_9MICO</name>
<dbReference type="RefSeq" id="WP_135848732.1">
    <property type="nucleotide sequence ID" value="NZ_RHPJ01000001.1"/>
</dbReference>
<dbReference type="InterPro" id="IPR039425">
    <property type="entry name" value="RNA_pol_sigma-70-like"/>
</dbReference>
<dbReference type="GO" id="GO:0006352">
    <property type="term" value="P:DNA-templated transcription initiation"/>
    <property type="evidence" value="ECO:0007669"/>
    <property type="project" value="InterPro"/>
</dbReference>
<keyword evidence="2" id="KW-0805">Transcription regulation</keyword>
<dbReference type="NCBIfam" id="TIGR02937">
    <property type="entry name" value="sigma70-ECF"/>
    <property type="match status" value="1"/>
</dbReference>
<sequence>MDDWDEAVAGVVRERGDRLLRTAYLLCGDADGARDLLQDALARTIGSSRRRRGGPRPAGPPTPAEAEAYVRRALTSQFLDDRRSASRWRGVEHLVASPDASPDDAPGRTDLRLDVVAALAALPPRPRTCLVLRYYADLTVAQIAAELRLAEGSVKRYLHDGTAALGATLTPSTVEEA</sequence>
<dbReference type="GO" id="GO:0016987">
    <property type="term" value="F:sigma factor activity"/>
    <property type="evidence" value="ECO:0007669"/>
    <property type="project" value="UniProtKB-KW"/>
</dbReference>
<evidence type="ECO:0000256" key="4">
    <source>
        <dbReference type="ARBA" id="ARBA00023125"/>
    </source>
</evidence>
<evidence type="ECO:0000256" key="5">
    <source>
        <dbReference type="ARBA" id="ARBA00023163"/>
    </source>
</evidence>
<evidence type="ECO:0000313" key="8">
    <source>
        <dbReference type="Proteomes" id="UP000297318"/>
    </source>
</evidence>
<dbReference type="OrthoDB" id="3688906at2"/>
<dbReference type="InterPro" id="IPR014284">
    <property type="entry name" value="RNA_pol_sigma-70_dom"/>
</dbReference>
<feature type="domain" description="RNA polymerase sigma factor 70 region 4 type 2" evidence="6">
    <location>
        <begin position="114"/>
        <end position="161"/>
    </location>
</feature>
<evidence type="ECO:0000259" key="6">
    <source>
        <dbReference type="Pfam" id="PF08281"/>
    </source>
</evidence>
<dbReference type="EMBL" id="RHPJ01000001">
    <property type="protein sequence ID" value="TGO06554.1"/>
    <property type="molecule type" value="Genomic_DNA"/>
</dbReference>
<comment type="caution">
    <text evidence="7">The sequence shown here is derived from an EMBL/GenBank/DDBJ whole genome shotgun (WGS) entry which is preliminary data.</text>
</comment>
<dbReference type="GO" id="GO:0003677">
    <property type="term" value="F:DNA binding"/>
    <property type="evidence" value="ECO:0007669"/>
    <property type="project" value="UniProtKB-KW"/>
</dbReference>
<dbReference type="InterPro" id="IPR013325">
    <property type="entry name" value="RNA_pol_sigma_r2"/>
</dbReference>
<dbReference type="SUPFAM" id="SSF88659">
    <property type="entry name" value="Sigma3 and sigma4 domains of RNA polymerase sigma factors"/>
    <property type="match status" value="1"/>
</dbReference>
<accession>A0A4Z1E3H5</accession>
<dbReference type="InterPro" id="IPR036388">
    <property type="entry name" value="WH-like_DNA-bd_sf"/>
</dbReference>
<keyword evidence="8" id="KW-1185">Reference proteome</keyword>
<evidence type="ECO:0000256" key="2">
    <source>
        <dbReference type="ARBA" id="ARBA00023015"/>
    </source>
</evidence>
<keyword evidence="5" id="KW-0804">Transcription</keyword>
<protein>
    <submittedName>
        <fullName evidence="7">RNA polymerase ECF sigma factor</fullName>
    </submittedName>
</protein>
<reference evidence="7 8" key="1">
    <citation type="submission" date="2018-11" db="EMBL/GenBank/DDBJ databases">
        <title>Complete genome sequencing of the Actinobacteria Serinibacter sp. K3-2.</title>
        <authorList>
            <person name="Rakitin A.L."/>
            <person name="Beletsky A.V."/>
            <person name="Mardanov A.V."/>
            <person name="Ravin N.V."/>
            <person name="Gromova A.S."/>
            <person name="Filippova S.N."/>
            <person name="Gal'Chenko V.F."/>
        </authorList>
    </citation>
    <scope>NUCLEOTIDE SEQUENCE [LARGE SCALE GENOMIC DNA]</scope>
    <source>
        <strain evidence="7 8">K3-2</strain>
    </source>
</reference>
<dbReference type="InterPro" id="IPR013324">
    <property type="entry name" value="RNA_pol_sigma_r3/r4-like"/>
</dbReference>
<evidence type="ECO:0000313" key="7">
    <source>
        <dbReference type="EMBL" id="TGO06554.1"/>
    </source>
</evidence>
<evidence type="ECO:0000256" key="3">
    <source>
        <dbReference type="ARBA" id="ARBA00023082"/>
    </source>
</evidence>
<proteinExistence type="inferred from homology"/>
<dbReference type="Gene3D" id="1.10.1740.10">
    <property type="match status" value="1"/>
</dbReference>
<evidence type="ECO:0000256" key="1">
    <source>
        <dbReference type="ARBA" id="ARBA00010641"/>
    </source>
</evidence>
<dbReference type="Pfam" id="PF08281">
    <property type="entry name" value="Sigma70_r4_2"/>
    <property type="match status" value="1"/>
</dbReference>
<dbReference type="InterPro" id="IPR013249">
    <property type="entry name" value="RNA_pol_sigma70_r4_t2"/>
</dbReference>
<dbReference type="SUPFAM" id="SSF88946">
    <property type="entry name" value="Sigma2 domain of RNA polymerase sigma factors"/>
    <property type="match status" value="1"/>
</dbReference>
<dbReference type="AlphaFoldDB" id="A0A4Z1E3H5"/>
<dbReference type="PANTHER" id="PTHR43133">
    <property type="entry name" value="RNA POLYMERASE ECF-TYPE SIGMA FACTO"/>
    <property type="match status" value="1"/>
</dbReference>
<keyword evidence="3" id="KW-0731">Sigma factor</keyword>
<dbReference type="CDD" id="cd06171">
    <property type="entry name" value="Sigma70_r4"/>
    <property type="match status" value="1"/>
</dbReference>